<proteinExistence type="predicted"/>
<organism evidence="1 2">
    <name type="scientific">Ajellomyces capsulatus (strain H143)</name>
    <name type="common">Darling's disease fungus</name>
    <name type="synonym">Histoplasma capsulatum</name>
    <dbReference type="NCBI Taxonomy" id="544712"/>
    <lineage>
        <taxon>Eukaryota</taxon>
        <taxon>Fungi</taxon>
        <taxon>Dikarya</taxon>
        <taxon>Ascomycota</taxon>
        <taxon>Pezizomycotina</taxon>
        <taxon>Eurotiomycetes</taxon>
        <taxon>Eurotiomycetidae</taxon>
        <taxon>Onygenales</taxon>
        <taxon>Ajellomycetaceae</taxon>
        <taxon>Histoplasma</taxon>
    </lineage>
</organism>
<dbReference type="VEuPathDB" id="FungiDB:HCDG_02597"/>
<evidence type="ECO:0000313" key="1">
    <source>
        <dbReference type="EMBL" id="EER42699.1"/>
    </source>
</evidence>
<evidence type="ECO:0000313" key="2">
    <source>
        <dbReference type="Proteomes" id="UP000002624"/>
    </source>
</evidence>
<dbReference type="EMBL" id="GG692421">
    <property type="protein sequence ID" value="EER42699.1"/>
    <property type="molecule type" value="Genomic_DNA"/>
</dbReference>
<protein>
    <submittedName>
        <fullName evidence="1">Uncharacterized protein</fullName>
    </submittedName>
</protein>
<gene>
    <name evidence="1" type="ORF">HCDG_02597</name>
</gene>
<name>C6H8R6_AJECH</name>
<dbReference type="AlphaFoldDB" id="C6H8R6"/>
<sequence>MASTMMSCTGRIPRVMTMTKTSMALLAAMLIVQWLMLCSWLAGISRRGMSNGL</sequence>
<accession>C6H8R6</accession>
<dbReference type="Proteomes" id="UP000002624">
    <property type="component" value="Unassembled WGS sequence"/>
</dbReference>
<dbReference type="HOGENOM" id="CLU_3068088_0_0_1"/>
<reference evidence="2" key="1">
    <citation type="submission" date="2009-05" db="EMBL/GenBank/DDBJ databases">
        <title>The genome sequence of Ajellomyces capsulatus strain H143.</title>
        <authorList>
            <person name="Champion M."/>
            <person name="Cuomo C.A."/>
            <person name="Ma L.-J."/>
            <person name="Henn M.R."/>
            <person name="Sil A."/>
            <person name="Goldman B."/>
            <person name="Young S.K."/>
            <person name="Kodira C.D."/>
            <person name="Zeng Q."/>
            <person name="Koehrsen M."/>
            <person name="Alvarado L."/>
            <person name="Berlin A.M."/>
            <person name="Borenstein D."/>
            <person name="Chen Z."/>
            <person name="Engels R."/>
            <person name="Freedman E."/>
            <person name="Gellesch M."/>
            <person name="Goldberg J."/>
            <person name="Griggs A."/>
            <person name="Gujja S."/>
            <person name="Heiman D.I."/>
            <person name="Hepburn T.A."/>
            <person name="Howarth C."/>
            <person name="Jen D."/>
            <person name="Larson L."/>
            <person name="Lewis B."/>
            <person name="Mehta T."/>
            <person name="Park D."/>
            <person name="Pearson M."/>
            <person name="Roberts A."/>
            <person name="Saif S."/>
            <person name="Shea T.D."/>
            <person name="Shenoy N."/>
            <person name="Sisk P."/>
            <person name="Stolte C."/>
            <person name="Sykes S."/>
            <person name="Walk T."/>
            <person name="White J."/>
            <person name="Yandava C."/>
            <person name="Klein B."/>
            <person name="McEwen J.G."/>
            <person name="Puccia R."/>
            <person name="Goldman G.H."/>
            <person name="Felipe M.S."/>
            <person name="Nino-Vega G."/>
            <person name="San-Blas G."/>
            <person name="Taylor J.W."/>
            <person name="Mendoza L."/>
            <person name="Galagan J.E."/>
            <person name="Nusbaum C."/>
            <person name="Birren B.W."/>
        </authorList>
    </citation>
    <scope>NUCLEOTIDE SEQUENCE [LARGE SCALE GENOMIC DNA]</scope>
    <source>
        <strain evidence="2">H143</strain>
    </source>
</reference>